<organism evidence="3 4">
    <name type="scientific">Anaeromyxobacter paludicola</name>
    <dbReference type="NCBI Taxonomy" id="2918171"/>
    <lineage>
        <taxon>Bacteria</taxon>
        <taxon>Pseudomonadati</taxon>
        <taxon>Myxococcota</taxon>
        <taxon>Myxococcia</taxon>
        <taxon>Myxococcales</taxon>
        <taxon>Cystobacterineae</taxon>
        <taxon>Anaeromyxobacteraceae</taxon>
        <taxon>Anaeromyxobacter</taxon>
    </lineage>
</organism>
<keyword evidence="4" id="KW-1185">Reference proteome</keyword>
<evidence type="ECO:0000313" key="3">
    <source>
        <dbReference type="EMBL" id="BDG09370.1"/>
    </source>
</evidence>
<evidence type="ECO:0008006" key="5">
    <source>
        <dbReference type="Google" id="ProtNLM"/>
    </source>
</evidence>
<dbReference type="EMBL" id="AP025592">
    <property type="protein sequence ID" value="BDG09370.1"/>
    <property type="molecule type" value="Genomic_DNA"/>
</dbReference>
<dbReference type="RefSeq" id="WP_248341517.1">
    <property type="nucleotide sequence ID" value="NZ_AP025592.1"/>
</dbReference>
<feature type="compositionally biased region" description="Low complexity" evidence="1">
    <location>
        <begin position="39"/>
        <end position="48"/>
    </location>
</feature>
<evidence type="ECO:0000256" key="1">
    <source>
        <dbReference type="SAM" id="MobiDB-lite"/>
    </source>
</evidence>
<gene>
    <name evidence="3" type="ORF">AMPC_24830</name>
</gene>
<name>A0ABN6NAJ8_9BACT</name>
<feature type="compositionally biased region" description="Basic and acidic residues" evidence="1">
    <location>
        <begin position="25"/>
        <end position="38"/>
    </location>
</feature>
<evidence type="ECO:0000256" key="2">
    <source>
        <dbReference type="SAM" id="SignalP"/>
    </source>
</evidence>
<feature type="region of interest" description="Disordered" evidence="1">
    <location>
        <begin position="25"/>
        <end position="107"/>
    </location>
</feature>
<feature type="signal peptide" evidence="2">
    <location>
        <begin position="1"/>
        <end position="25"/>
    </location>
</feature>
<evidence type="ECO:0000313" key="4">
    <source>
        <dbReference type="Proteomes" id="UP001162734"/>
    </source>
</evidence>
<reference evidence="4" key="1">
    <citation type="journal article" date="2022" name="Int. J. Syst. Evol. Microbiol.">
        <title>Anaeromyxobacter oryzae sp. nov., Anaeromyxobacter diazotrophicus sp. nov. and Anaeromyxobacter paludicola sp. nov., isolated from paddy soils.</title>
        <authorList>
            <person name="Itoh H."/>
            <person name="Xu Z."/>
            <person name="Mise K."/>
            <person name="Masuda Y."/>
            <person name="Ushijima N."/>
            <person name="Hayakawa C."/>
            <person name="Shiratori Y."/>
            <person name="Senoo K."/>
        </authorList>
    </citation>
    <scope>NUCLEOTIDE SEQUENCE [LARGE SCALE GENOMIC DNA]</scope>
    <source>
        <strain evidence="4">Red630</strain>
    </source>
</reference>
<dbReference type="Proteomes" id="UP001162734">
    <property type="component" value="Chromosome"/>
</dbReference>
<sequence length="247" mass="25577">MTALPLRVLAVALAAPLLLSAPARADEAARKKLQEKLHPAAAQADDAPVPAPPLEPAEKAEAPPARTAADLSGNLPTRPRAEPAAAELPQRPARAASPRGARRQAAAEQPLGLALNLSLAGGGTAGTGSRYANSRIAEVELAVGYELLDGLVRPELGLLVGTYPNTYVGLRPGLRAFLPATPIYGRAALDLADPSSVMRARWVLLGAGAELRLTDLVGLFGEVDVGAPLRHQMGFPALLRGGLSARF</sequence>
<protein>
    <recommendedName>
        <fullName evidence="5">Outer membrane protein beta-barrel domain-containing protein</fullName>
    </recommendedName>
</protein>
<feature type="chain" id="PRO_5047317137" description="Outer membrane protein beta-barrel domain-containing protein" evidence="2">
    <location>
        <begin position="26"/>
        <end position="247"/>
    </location>
</feature>
<feature type="compositionally biased region" description="Low complexity" evidence="1">
    <location>
        <begin position="82"/>
        <end position="107"/>
    </location>
</feature>
<keyword evidence="2" id="KW-0732">Signal</keyword>
<accession>A0ABN6NAJ8</accession>
<proteinExistence type="predicted"/>